<dbReference type="EC" id="2.7.7.49" evidence="1"/>
<evidence type="ECO:0000256" key="9">
    <source>
        <dbReference type="ARBA" id="ARBA00048173"/>
    </source>
</evidence>
<proteinExistence type="inferred from homology"/>
<dbReference type="Pfam" id="PF00078">
    <property type="entry name" value="RVT_1"/>
    <property type="match status" value="1"/>
</dbReference>
<name>A0A537J5M8_9BACT</name>
<dbReference type="InterPro" id="IPR000123">
    <property type="entry name" value="Reverse_transcriptase_msDNA"/>
</dbReference>
<keyword evidence="5" id="KW-0460">Magnesium</keyword>
<feature type="domain" description="Reverse transcriptase" evidence="11">
    <location>
        <begin position="93"/>
        <end position="319"/>
    </location>
</feature>
<evidence type="ECO:0000256" key="3">
    <source>
        <dbReference type="ARBA" id="ARBA00022695"/>
    </source>
</evidence>
<evidence type="ECO:0000313" key="13">
    <source>
        <dbReference type="Proteomes" id="UP000320048"/>
    </source>
</evidence>
<dbReference type="SUPFAM" id="SSF56672">
    <property type="entry name" value="DNA/RNA polymerases"/>
    <property type="match status" value="1"/>
</dbReference>
<keyword evidence="2 12" id="KW-0808">Transferase</keyword>
<dbReference type="GO" id="GO:0003964">
    <property type="term" value="F:RNA-directed DNA polymerase activity"/>
    <property type="evidence" value="ECO:0007669"/>
    <property type="project" value="UniProtKB-KW"/>
</dbReference>
<keyword evidence="6 12" id="KW-0695">RNA-directed DNA polymerase</keyword>
<organism evidence="12 13">
    <name type="scientific">Candidatus Segetimicrobium genomatis</name>
    <dbReference type="NCBI Taxonomy" id="2569760"/>
    <lineage>
        <taxon>Bacteria</taxon>
        <taxon>Bacillati</taxon>
        <taxon>Candidatus Sysuimicrobiota</taxon>
        <taxon>Candidatus Sysuimicrobiia</taxon>
        <taxon>Candidatus Sysuimicrobiales</taxon>
        <taxon>Candidatus Segetimicrobiaceae</taxon>
        <taxon>Candidatus Segetimicrobium</taxon>
    </lineage>
</organism>
<dbReference type="PRINTS" id="PR00866">
    <property type="entry name" value="RNADNAPOLMS"/>
</dbReference>
<evidence type="ECO:0000256" key="4">
    <source>
        <dbReference type="ARBA" id="ARBA00022723"/>
    </source>
</evidence>
<dbReference type="GO" id="GO:0003723">
    <property type="term" value="F:RNA binding"/>
    <property type="evidence" value="ECO:0007669"/>
    <property type="project" value="InterPro"/>
</dbReference>
<evidence type="ECO:0000256" key="5">
    <source>
        <dbReference type="ARBA" id="ARBA00022842"/>
    </source>
</evidence>
<dbReference type="PANTHER" id="PTHR34047">
    <property type="entry name" value="NUCLEAR INTRON MATURASE 1, MITOCHONDRIAL-RELATED"/>
    <property type="match status" value="1"/>
</dbReference>
<evidence type="ECO:0000256" key="6">
    <source>
        <dbReference type="ARBA" id="ARBA00022918"/>
    </source>
</evidence>
<dbReference type="EMBL" id="VBAO01000339">
    <property type="protein sequence ID" value="TMI78840.1"/>
    <property type="molecule type" value="Genomic_DNA"/>
</dbReference>
<evidence type="ECO:0000259" key="11">
    <source>
        <dbReference type="PROSITE" id="PS50878"/>
    </source>
</evidence>
<keyword evidence="7" id="KW-0051">Antiviral defense</keyword>
<dbReference type="PROSITE" id="PS50878">
    <property type="entry name" value="RT_POL"/>
    <property type="match status" value="1"/>
</dbReference>
<reference evidence="12 13" key="1">
    <citation type="journal article" date="2019" name="Nat. Microbiol.">
        <title>Mediterranean grassland soil C-N compound turnover is dependent on rainfall and depth, and is mediated by genomically divergent microorganisms.</title>
        <authorList>
            <person name="Diamond S."/>
            <person name="Andeer P.F."/>
            <person name="Li Z."/>
            <person name="Crits-Christoph A."/>
            <person name="Burstein D."/>
            <person name="Anantharaman K."/>
            <person name="Lane K.R."/>
            <person name="Thomas B.C."/>
            <person name="Pan C."/>
            <person name="Northen T.R."/>
            <person name="Banfield J.F."/>
        </authorList>
    </citation>
    <scope>NUCLEOTIDE SEQUENCE [LARGE SCALE GENOMIC DNA]</scope>
    <source>
        <strain evidence="12">NP_7</strain>
    </source>
</reference>
<dbReference type="InterPro" id="IPR051083">
    <property type="entry name" value="GrpII_Intron_Splice-Mob/Def"/>
</dbReference>
<evidence type="ECO:0000313" key="12">
    <source>
        <dbReference type="EMBL" id="TMI78840.1"/>
    </source>
</evidence>
<dbReference type="GO" id="GO:0051607">
    <property type="term" value="P:defense response to virus"/>
    <property type="evidence" value="ECO:0007669"/>
    <property type="project" value="UniProtKB-KW"/>
</dbReference>
<evidence type="ECO:0000256" key="10">
    <source>
        <dbReference type="SAM" id="MobiDB-lite"/>
    </source>
</evidence>
<comment type="similarity">
    <text evidence="8">Belongs to the bacterial reverse transcriptase family.</text>
</comment>
<dbReference type="InterPro" id="IPR013597">
    <property type="entry name" value="Mat_intron_G2"/>
</dbReference>
<dbReference type="InterPro" id="IPR043502">
    <property type="entry name" value="DNA/RNA_pol_sf"/>
</dbReference>
<dbReference type="InterPro" id="IPR030931">
    <property type="entry name" value="Group_II_RT_mat"/>
</dbReference>
<dbReference type="PANTHER" id="PTHR34047:SF8">
    <property type="entry name" value="PROTEIN YKFC"/>
    <property type="match status" value="1"/>
</dbReference>
<dbReference type="GO" id="GO:0046872">
    <property type="term" value="F:metal ion binding"/>
    <property type="evidence" value="ECO:0007669"/>
    <property type="project" value="UniProtKB-KW"/>
</dbReference>
<dbReference type="Pfam" id="PF08388">
    <property type="entry name" value="GIIM"/>
    <property type="match status" value="1"/>
</dbReference>
<dbReference type="AlphaFoldDB" id="A0A537J5M8"/>
<keyword evidence="3 12" id="KW-0548">Nucleotidyltransferase</keyword>
<protein>
    <recommendedName>
        <fullName evidence="1">RNA-directed DNA polymerase</fullName>
        <ecNumber evidence="1">2.7.7.49</ecNumber>
    </recommendedName>
</protein>
<keyword evidence="4" id="KW-0479">Metal-binding</keyword>
<evidence type="ECO:0000256" key="7">
    <source>
        <dbReference type="ARBA" id="ARBA00023118"/>
    </source>
</evidence>
<sequence length="465" mass="53216">MDGQRQQPLPEGSLPWESRGDTPMAHGGPSPSAAQPTRTAPGGGEATLLEAALERQNMLRALQRVERNSGAPGVDGMTVEDIRPYLRRHWERIRAELLRGCYTPQPVRRVEIPKPSGGGRALGIPTVLDRLIQQALLQVLTPIFDPHFSGHSYGYRPGRRAHDAVRQARAYVREGASWVVDLDLDRFFDRVNHDMLMARVARRVQDKRVLKLLRAYLNAGAMVNGVVVETAEGTPQGGPLSPLLANILLDDLDRELAQRGHRFVRYADDCNIYVRTHWAGERVLASVTHWIETRLKLRVNREKSAVDRAFRRDVLGFTFLPGKAAKIRIAPHAMRKVQVTLRRLTRRSRSERMSDRIQAVNTYLRGWIGYFALAETLSVVEQLDEWVRRRLRLCLWRQWRRIRTRYRELRGLGIPDRDARQIASSRHGPWRLSGRALGRHLGTAFWEQRGLESVTKQYHRLRIAG</sequence>
<dbReference type="CDD" id="cd01651">
    <property type="entry name" value="RT_G2_intron"/>
    <property type="match status" value="1"/>
</dbReference>
<dbReference type="Proteomes" id="UP000320048">
    <property type="component" value="Unassembled WGS sequence"/>
</dbReference>
<evidence type="ECO:0000256" key="1">
    <source>
        <dbReference type="ARBA" id="ARBA00012493"/>
    </source>
</evidence>
<evidence type="ECO:0000256" key="2">
    <source>
        <dbReference type="ARBA" id="ARBA00022679"/>
    </source>
</evidence>
<gene>
    <name evidence="12" type="primary">ltrA</name>
    <name evidence="12" type="ORF">E6H04_11725</name>
</gene>
<feature type="region of interest" description="Disordered" evidence="10">
    <location>
        <begin position="1"/>
        <end position="43"/>
    </location>
</feature>
<comment type="catalytic activity">
    <reaction evidence="9">
        <text>DNA(n) + a 2'-deoxyribonucleoside 5'-triphosphate = DNA(n+1) + diphosphate</text>
        <dbReference type="Rhea" id="RHEA:22508"/>
        <dbReference type="Rhea" id="RHEA-COMP:17339"/>
        <dbReference type="Rhea" id="RHEA-COMP:17340"/>
        <dbReference type="ChEBI" id="CHEBI:33019"/>
        <dbReference type="ChEBI" id="CHEBI:61560"/>
        <dbReference type="ChEBI" id="CHEBI:173112"/>
        <dbReference type="EC" id="2.7.7.49"/>
    </reaction>
</comment>
<evidence type="ECO:0000256" key="8">
    <source>
        <dbReference type="ARBA" id="ARBA00034120"/>
    </source>
</evidence>
<dbReference type="NCBIfam" id="TIGR04416">
    <property type="entry name" value="group_II_RT_mat"/>
    <property type="match status" value="1"/>
</dbReference>
<accession>A0A537J5M8</accession>
<dbReference type="InterPro" id="IPR000477">
    <property type="entry name" value="RT_dom"/>
</dbReference>
<comment type="caution">
    <text evidence="12">The sequence shown here is derived from an EMBL/GenBank/DDBJ whole genome shotgun (WGS) entry which is preliminary data.</text>
</comment>